<keyword evidence="2" id="KW-1185">Reference proteome</keyword>
<reference evidence="1 2" key="1">
    <citation type="journal article" date="2022" name="Hortic Res">
        <title>A haplotype resolved chromosomal level avocado genome allows analysis of novel avocado genes.</title>
        <authorList>
            <person name="Nath O."/>
            <person name="Fletcher S.J."/>
            <person name="Hayward A."/>
            <person name="Shaw L.M."/>
            <person name="Masouleh A.K."/>
            <person name="Furtado A."/>
            <person name="Henry R.J."/>
            <person name="Mitter N."/>
        </authorList>
    </citation>
    <scope>NUCLEOTIDE SEQUENCE [LARGE SCALE GENOMIC DNA]</scope>
    <source>
        <strain evidence="2">cv. Hass</strain>
    </source>
</reference>
<evidence type="ECO:0000313" key="1">
    <source>
        <dbReference type="EMBL" id="KAJ8633189.1"/>
    </source>
</evidence>
<name>A0ACC2LIF2_PERAE</name>
<organism evidence="1 2">
    <name type="scientific">Persea americana</name>
    <name type="common">Avocado</name>
    <dbReference type="NCBI Taxonomy" id="3435"/>
    <lineage>
        <taxon>Eukaryota</taxon>
        <taxon>Viridiplantae</taxon>
        <taxon>Streptophyta</taxon>
        <taxon>Embryophyta</taxon>
        <taxon>Tracheophyta</taxon>
        <taxon>Spermatophyta</taxon>
        <taxon>Magnoliopsida</taxon>
        <taxon>Magnoliidae</taxon>
        <taxon>Laurales</taxon>
        <taxon>Lauraceae</taxon>
        <taxon>Persea</taxon>
    </lineage>
</organism>
<proteinExistence type="predicted"/>
<sequence length="150" mass="16941">MAEGTQEFEMEEQLCILQKSQAELKEVLERHGKLLIKILQRMEDLRTTKSSTGKTSQTYQVHSILDVLYGQSVLNKDGDPNDEDLRVAGMESLEFWSVGAQGGESARDPAWNSQGVPLGFLTPSKRDFMELPLWKQLAQTWNSRGAKRVT</sequence>
<protein>
    <submittedName>
        <fullName evidence="1">Uncharacterized protein</fullName>
    </submittedName>
</protein>
<evidence type="ECO:0000313" key="2">
    <source>
        <dbReference type="Proteomes" id="UP001234297"/>
    </source>
</evidence>
<comment type="caution">
    <text evidence="1">The sequence shown here is derived from an EMBL/GenBank/DDBJ whole genome shotgun (WGS) entry which is preliminary data.</text>
</comment>
<dbReference type="EMBL" id="CM056816">
    <property type="protein sequence ID" value="KAJ8633189.1"/>
    <property type="molecule type" value="Genomic_DNA"/>
</dbReference>
<accession>A0ACC2LIF2</accession>
<dbReference type="Proteomes" id="UP001234297">
    <property type="component" value="Chromosome 8"/>
</dbReference>
<gene>
    <name evidence="1" type="ORF">MRB53_026525</name>
</gene>